<keyword evidence="3 5" id="KW-1133">Transmembrane helix</keyword>
<dbReference type="Proteomes" id="UP000076420">
    <property type="component" value="Unassembled WGS sequence"/>
</dbReference>
<feature type="transmembrane region" description="Helical" evidence="5">
    <location>
        <begin position="288"/>
        <end position="310"/>
    </location>
</feature>
<dbReference type="Gene3D" id="1.20.1070.10">
    <property type="entry name" value="Rhodopsin 7-helix transmembrane proteins"/>
    <property type="match status" value="1"/>
</dbReference>
<evidence type="ECO:0000256" key="3">
    <source>
        <dbReference type="ARBA" id="ARBA00022989"/>
    </source>
</evidence>
<feature type="transmembrane region" description="Helical" evidence="5">
    <location>
        <begin position="243"/>
        <end position="268"/>
    </location>
</feature>
<feature type="transmembrane region" description="Helical" evidence="5">
    <location>
        <begin position="31"/>
        <end position="48"/>
    </location>
</feature>
<evidence type="ECO:0000313" key="7">
    <source>
        <dbReference type="EnsemblMetazoa" id="BGLB037122-PA"/>
    </source>
</evidence>
<dbReference type="OrthoDB" id="6085069at2759"/>
<dbReference type="SUPFAM" id="SSF81321">
    <property type="entry name" value="Family A G protein-coupled receptor-like"/>
    <property type="match status" value="1"/>
</dbReference>
<evidence type="ECO:0000256" key="5">
    <source>
        <dbReference type="SAM" id="Phobius"/>
    </source>
</evidence>
<feature type="domain" description="G-protein coupled receptors family 1 profile" evidence="6">
    <location>
        <begin position="2"/>
        <end position="307"/>
    </location>
</feature>
<protein>
    <recommendedName>
        <fullName evidence="6">G-protein coupled receptors family 1 profile domain-containing protein</fullName>
    </recommendedName>
</protein>
<dbReference type="GO" id="GO:0016020">
    <property type="term" value="C:membrane"/>
    <property type="evidence" value="ECO:0007669"/>
    <property type="project" value="UniProtKB-SubCell"/>
</dbReference>
<dbReference type="VEuPathDB" id="VectorBase:BGLB037122"/>
<dbReference type="PROSITE" id="PS50262">
    <property type="entry name" value="G_PROTEIN_RECEP_F1_2"/>
    <property type="match status" value="1"/>
</dbReference>
<gene>
    <name evidence="7" type="primary">106059769</name>
</gene>
<evidence type="ECO:0000256" key="2">
    <source>
        <dbReference type="ARBA" id="ARBA00022692"/>
    </source>
</evidence>
<evidence type="ECO:0000313" key="8">
    <source>
        <dbReference type="Proteomes" id="UP000076420"/>
    </source>
</evidence>
<dbReference type="KEGG" id="bgt:106059769"/>
<keyword evidence="2 5" id="KW-0812">Transmembrane</keyword>
<dbReference type="EnsemblMetazoa" id="BGLB037122-RA">
    <property type="protein sequence ID" value="BGLB037122-PA"/>
    <property type="gene ID" value="BGLB037122"/>
</dbReference>
<dbReference type="VEuPathDB" id="VectorBase:BGLAX_034239"/>
<keyword evidence="4 5" id="KW-0472">Membrane</keyword>
<dbReference type="RefSeq" id="XP_013072905.2">
    <property type="nucleotide sequence ID" value="XM_013217451.2"/>
</dbReference>
<accession>A0A2C9M0K0</accession>
<feature type="transmembrane region" description="Helical" evidence="5">
    <location>
        <begin position="107"/>
        <end position="125"/>
    </location>
</feature>
<comment type="subcellular location">
    <subcellularLocation>
        <location evidence="1">Membrane</location>
    </subcellularLocation>
</comment>
<evidence type="ECO:0000256" key="1">
    <source>
        <dbReference type="ARBA" id="ARBA00004370"/>
    </source>
</evidence>
<organism evidence="7 8">
    <name type="scientific">Biomphalaria glabrata</name>
    <name type="common">Bloodfluke planorb</name>
    <name type="synonym">Freshwater snail</name>
    <dbReference type="NCBI Taxonomy" id="6526"/>
    <lineage>
        <taxon>Eukaryota</taxon>
        <taxon>Metazoa</taxon>
        <taxon>Spiralia</taxon>
        <taxon>Lophotrochozoa</taxon>
        <taxon>Mollusca</taxon>
        <taxon>Gastropoda</taxon>
        <taxon>Heterobranchia</taxon>
        <taxon>Euthyneura</taxon>
        <taxon>Panpulmonata</taxon>
        <taxon>Hygrophila</taxon>
        <taxon>Lymnaeoidea</taxon>
        <taxon>Planorbidae</taxon>
        <taxon>Biomphalaria</taxon>
    </lineage>
</organism>
<evidence type="ECO:0000256" key="4">
    <source>
        <dbReference type="ARBA" id="ARBA00023136"/>
    </source>
</evidence>
<reference evidence="7" key="1">
    <citation type="submission" date="2020-05" db="UniProtKB">
        <authorList>
            <consortium name="EnsemblMetazoa"/>
        </authorList>
    </citation>
    <scope>IDENTIFICATION</scope>
    <source>
        <strain evidence="7">BB02</strain>
    </source>
</reference>
<dbReference type="InterPro" id="IPR017452">
    <property type="entry name" value="GPCR_Rhodpsn_7TM"/>
</dbReference>
<sequence>MVNILNTVIFIQLGFKDVMNISFLAVSLSDLGYSLCNAAINVCLVVALSPWQQNLPVSMLSLGGWLICYQYIFVDTTTCAHAYLALARCCCVTMPFTFKNVFTARRTVFIIVDAFIINTVFRIPLVTSHGLSWQTSPLTNATRLTIWFSNDYPFFMYLEKIICRTVLPVIFLLVTFLCTIILTYALVVASRKRSSMIIAKNFSDTNVKKCKAKKYEKMTCSQNEKVKQADNLHSNVLSCKELVLIKAVTLITALKAITLLFVCVFALAEALVPEFFPGRKYNRLHATVTALISIVMSANQCGNFFVYCAFNKRYRYKLKHNFFQNA</sequence>
<dbReference type="AlphaFoldDB" id="A0A2C9M0K0"/>
<name>A0A2C9M0K0_BIOGL</name>
<evidence type="ECO:0000259" key="6">
    <source>
        <dbReference type="PROSITE" id="PS50262"/>
    </source>
</evidence>
<proteinExistence type="predicted"/>
<feature type="transmembrane region" description="Helical" evidence="5">
    <location>
        <begin position="166"/>
        <end position="187"/>
    </location>
</feature>